<evidence type="ECO:0000256" key="1">
    <source>
        <dbReference type="PROSITE-ProRule" id="PRU10141"/>
    </source>
</evidence>
<dbReference type="SUPFAM" id="SSF56112">
    <property type="entry name" value="Protein kinase-like (PK-like)"/>
    <property type="match status" value="1"/>
</dbReference>
<dbReference type="InterPro" id="IPR017441">
    <property type="entry name" value="Protein_kinase_ATP_BS"/>
</dbReference>
<keyword evidence="2" id="KW-0472">Membrane</keyword>
<keyword evidence="2" id="KW-1133">Transmembrane helix</keyword>
<evidence type="ECO:0000313" key="5">
    <source>
        <dbReference type="Proteomes" id="UP001197974"/>
    </source>
</evidence>
<keyword evidence="4" id="KW-0808">Transferase</keyword>
<dbReference type="PANTHER" id="PTHR44167:SF24">
    <property type="entry name" value="SERINE_THREONINE-PROTEIN KINASE CHK2"/>
    <property type="match status" value="1"/>
</dbReference>
<dbReference type="RefSeq" id="WP_226541969.1">
    <property type="nucleotide sequence ID" value="NZ_CP129013.1"/>
</dbReference>
<feature type="domain" description="Protein kinase" evidence="3">
    <location>
        <begin position="23"/>
        <end position="286"/>
    </location>
</feature>
<protein>
    <submittedName>
        <fullName evidence="4">Serine/threonine-protein kinase</fullName>
    </submittedName>
</protein>
<keyword evidence="5" id="KW-1185">Reference proteome</keyword>
<dbReference type="Gene3D" id="3.30.200.20">
    <property type="entry name" value="Phosphorylase Kinase, domain 1"/>
    <property type="match status" value="1"/>
</dbReference>
<dbReference type="Pfam" id="PF00069">
    <property type="entry name" value="Pkinase"/>
    <property type="match status" value="1"/>
</dbReference>
<organism evidence="4 5">
    <name type="scientific">Bacillus carboniphilus</name>
    <dbReference type="NCBI Taxonomy" id="86663"/>
    <lineage>
        <taxon>Bacteria</taxon>
        <taxon>Bacillati</taxon>
        <taxon>Bacillota</taxon>
        <taxon>Bacilli</taxon>
        <taxon>Bacillales</taxon>
        <taxon>Bacillaceae</taxon>
        <taxon>Bacillus</taxon>
    </lineage>
</organism>
<dbReference type="InterPro" id="IPR000719">
    <property type="entry name" value="Prot_kinase_dom"/>
</dbReference>
<evidence type="ECO:0000313" key="4">
    <source>
        <dbReference type="EMBL" id="WLR41940.1"/>
    </source>
</evidence>
<dbReference type="SMART" id="SM00220">
    <property type="entry name" value="S_TKc"/>
    <property type="match status" value="1"/>
</dbReference>
<dbReference type="PROSITE" id="PS50011">
    <property type="entry name" value="PROTEIN_KINASE_DOM"/>
    <property type="match status" value="1"/>
</dbReference>
<dbReference type="Proteomes" id="UP001197974">
    <property type="component" value="Chromosome"/>
</dbReference>
<reference evidence="4 5" key="1">
    <citation type="submission" date="2023-06" db="EMBL/GenBank/DDBJ databases">
        <title>Five Gram-positive bacteria isolated from mangrove sediments in Shenzhen, Guangdong, China.</title>
        <authorList>
            <person name="Yu S."/>
            <person name="Zheng W."/>
            <person name="Huang Y."/>
        </authorList>
    </citation>
    <scope>NUCLEOTIDE SEQUENCE [LARGE SCALE GENOMIC DNA]</scope>
    <source>
        <strain evidence="4 5">SaN35-3</strain>
    </source>
</reference>
<accession>A0ABY9JU30</accession>
<dbReference type="GO" id="GO:0016301">
    <property type="term" value="F:kinase activity"/>
    <property type="evidence" value="ECO:0007669"/>
    <property type="project" value="UniProtKB-KW"/>
</dbReference>
<sequence length="320" mass="36891">MMNRICKLPRGSTITGKWHKGSYIILKSLGHGANGTVYLCQSGSSKVALKISENNHTITSEVNVLRKLMKVQSASLGPYLVDVDDWIQPQTKKRYFFYAMEYIEGSQFITFLEANGLEWTDILVLQLLRSLGTLHSMGWVFGDLKPDNLIVSSRSYRIRCIDLGGTTLLGRSIKEFTEFFDRGYWDLGTRKAEPSYDLFSVSMIYVNVVYKQRFQKVEGNNFHRLKAMIEGHPFLQKRKTFLLRSLEGNYLSVEEMKHDILAFQSSQFTTNQNKKKTKPTTVHSRVKRRKKKKWGLIFESFLLAAIVGLLYVGYVFHQLL</sequence>
<keyword evidence="1" id="KW-0067">ATP-binding</keyword>
<dbReference type="EMBL" id="CP129013">
    <property type="protein sequence ID" value="WLR41940.1"/>
    <property type="molecule type" value="Genomic_DNA"/>
</dbReference>
<keyword evidence="4" id="KW-0418">Kinase</keyword>
<evidence type="ECO:0000256" key="2">
    <source>
        <dbReference type="SAM" id="Phobius"/>
    </source>
</evidence>
<dbReference type="PROSITE" id="PS00107">
    <property type="entry name" value="PROTEIN_KINASE_ATP"/>
    <property type="match status" value="1"/>
</dbReference>
<keyword evidence="2" id="KW-0812">Transmembrane</keyword>
<evidence type="ECO:0000259" key="3">
    <source>
        <dbReference type="PROSITE" id="PS50011"/>
    </source>
</evidence>
<keyword evidence="1" id="KW-0547">Nucleotide-binding</keyword>
<feature type="transmembrane region" description="Helical" evidence="2">
    <location>
        <begin position="294"/>
        <end position="316"/>
    </location>
</feature>
<name>A0ABY9JU30_9BACI</name>
<feature type="binding site" evidence="1">
    <location>
        <position position="50"/>
    </location>
    <ligand>
        <name>ATP</name>
        <dbReference type="ChEBI" id="CHEBI:30616"/>
    </ligand>
</feature>
<dbReference type="Gene3D" id="1.10.510.10">
    <property type="entry name" value="Transferase(Phosphotransferase) domain 1"/>
    <property type="match status" value="1"/>
</dbReference>
<dbReference type="InterPro" id="IPR011009">
    <property type="entry name" value="Kinase-like_dom_sf"/>
</dbReference>
<gene>
    <name evidence="4" type="ORF">LC087_14130</name>
</gene>
<dbReference type="PANTHER" id="PTHR44167">
    <property type="entry name" value="OVARIAN-SPECIFIC SERINE/THREONINE-PROTEIN KINASE LOK-RELATED"/>
    <property type="match status" value="1"/>
</dbReference>
<proteinExistence type="predicted"/>